<proteinExistence type="predicted"/>
<evidence type="ECO:0000313" key="2">
    <source>
        <dbReference type="EMBL" id="KAJ9144206.1"/>
    </source>
</evidence>
<protein>
    <submittedName>
        <fullName evidence="2">Uncharacterized protein</fullName>
    </submittedName>
</protein>
<comment type="caution">
    <text evidence="2">The sequence shown here is derived from an EMBL/GenBank/DDBJ whole genome shotgun (WGS) entry which is preliminary data.</text>
</comment>
<feature type="chain" id="PRO_5041457129" evidence="1">
    <location>
        <begin position="17"/>
        <end position="186"/>
    </location>
</feature>
<organism evidence="2 3">
    <name type="scientific">Pleurostoma richardsiae</name>
    <dbReference type="NCBI Taxonomy" id="41990"/>
    <lineage>
        <taxon>Eukaryota</taxon>
        <taxon>Fungi</taxon>
        <taxon>Dikarya</taxon>
        <taxon>Ascomycota</taxon>
        <taxon>Pezizomycotina</taxon>
        <taxon>Sordariomycetes</taxon>
        <taxon>Sordariomycetidae</taxon>
        <taxon>Calosphaeriales</taxon>
        <taxon>Pleurostomataceae</taxon>
        <taxon>Pleurostoma</taxon>
    </lineage>
</organism>
<sequence length="186" mass="19627">MKFLVTATALLSTALAGPVSSLRFAKRQSCDPTNDPSIDSVSGAITNWLHDVQTVNSFLDNVPPVGSTALQQAAQNTLQSANDEPNELSILASICELNPGDPPYAQAVLLLQEVFGNVPTNLQKIIDNFGDAGTVATSLQVINNVRCCNVLPALDVIWLTAAEDYGLVGSVTTDVPRPNSCSTVQC</sequence>
<evidence type="ECO:0000313" key="3">
    <source>
        <dbReference type="Proteomes" id="UP001174694"/>
    </source>
</evidence>
<keyword evidence="1" id="KW-0732">Signal</keyword>
<keyword evidence="3" id="KW-1185">Reference proteome</keyword>
<dbReference type="Proteomes" id="UP001174694">
    <property type="component" value="Unassembled WGS sequence"/>
</dbReference>
<reference evidence="2" key="1">
    <citation type="submission" date="2022-07" db="EMBL/GenBank/DDBJ databases">
        <title>Fungi with potential for degradation of polypropylene.</title>
        <authorList>
            <person name="Gostincar C."/>
        </authorList>
    </citation>
    <scope>NUCLEOTIDE SEQUENCE</scope>
    <source>
        <strain evidence="2">EXF-13308</strain>
    </source>
</reference>
<gene>
    <name evidence="2" type="ORF">NKR23_g6158</name>
</gene>
<dbReference type="EMBL" id="JANBVO010000017">
    <property type="protein sequence ID" value="KAJ9144206.1"/>
    <property type="molecule type" value="Genomic_DNA"/>
</dbReference>
<evidence type="ECO:0000256" key="1">
    <source>
        <dbReference type="SAM" id="SignalP"/>
    </source>
</evidence>
<dbReference type="AlphaFoldDB" id="A0AA38RLZ5"/>
<name>A0AA38RLZ5_9PEZI</name>
<feature type="signal peptide" evidence="1">
    <location>
        <begin position="1"/>
        <end position="16"/>
    </location>
</feature>
<accession>A0AA38RLZ5</accession>